<evidence type="ECO:0000256" key="1">
    <source>
        <dbReference type="SAM" id="SignalP"/>
    </source>
</evidence>
<dbReference type="Proteomes" id="UP000193303">
    <property type="component" value="Unassembled WGS sequence"/>
</dbReference>
<keyword evidence="1" id="KW-0732">Signal</keyword>
<comment type="caution">
    <text evidence="2">The sequence shown here is derived from an EMBL/GenBank/DDBJ whole genome shotgun (WGS) entry which is preliminary data.</text>
</comment>
<accession>A0A1X3D799</accession>
<feature type="chain" id="PRO_5010866993" description="PepSY domain-containing protein" evidence="1">
    <location>
        <begin position="23"/>
        <end position="119"/>
    </location>
</feature>
<dbReference type="AlphaFoldDB" id="A0A1X3D799"/>
<reference evidence="3" key="1">
    <citation type="submission" date="2017-01" db="EMBL/GenBank/DDBJ databases">
        <authorList>
            <person name="Mah S.A."/>
            <person name="Swanson W.J."/>
            <person name="Moy G.W."/>
            <person name="Vacquier V.D."/>
        </authorList>
    </citation>
    <scope>NUCLEOTIDE SEQUENCE [LARGE SCALE GENOMIC DNA]</scope>
    <source>
        <strain evidence="3">124861</strain>
    </source>
</reference>
<evidence type="ECO:0008006" key="4">
    <source>
        <dbReference type="Google" id="ProtNLM"/>
    </source>
</evidence>
<gene>
    <name evidence="2" type="ORF">BV912_11850</name>
</gene>
<name>A0A1X3D799_9NEIS</name>
<dbReference type="OrthoDB" id="5678031at2"/>
<evidence type="ECO:0000313" key="2">
    <source>
        <dbReference type="EMBL" id="OSI15829.1"/>
    </source>
</evidence>
<proteinExistence type="predicted"/>
<organism evidence="2 3">
    <name type="scientific">Neisseria dumasiana</name>
    <dbReference type="NCBI Taxonomy" id="1931275"/>
    <lineage>
        <taxon>Bacteria</taxon>
        <taxon>Pseudomonadati</taxon>
        <taxon>Pseudomonadota</taxon>
        <taxon>Betaproteobacteria</taxon>
        <taxon>Neisseriales</taxon>
        <taxon>Neisseriaceae</taxon>
        <taxon>Neisseria</taxon>
    </lineage>
</organism>
<evidence type="ECO:0000313" key="3">
    <source>
        <dbReference type="Proteomes" id="UP000193303"/>
    </source>
</evidence>
<dbReference type="RefSeq" id="WP_054600091.1">
    <property type="nucleotide sequence ID" value="NZ_MTAB01000045.1"/>
</dbReference>
<sequence length="119" mass="13100">MKQSKTLLITGIMALFSASAAAAGLPGEIFQPRGAKVVKADAQSDGGYEAEFRIDAGNTSVAHLVERVREHARRHGFEVVESDIKNDDADLKFKRRDQALDVSIERNRQGVIEYKADLD</sequence>
<protein>
    <recommendedName>
        <fullName evidence="4">PepSY domain-containing protein</fullName>
    </recommendedName>
</protein>
<dbReference type="EMBL" id="MTAB01000045">
    <property type="protein sequence ID" value="OSI15829.1"/>
    <property type="molecule type" value="Genomic_DNA"/>
</dbReference>
<feature type="signal peptide" evidence="1">
    <location>
        <begin position="1"/>
        <end position="22"/>
    </location>
</feature>